<reference evidence="2 3" key="1">
    <citation type="submission" date="2019-11" db="EMBL/GenBank/DDBJ databases">
        <title>Pedobacter petrophilus genome.</title>
        <authorList>
            <person name="Feldbauer M.J."/>
            <person name="Newman J.D."/>
        </authorList>
    </citation>
    <scope>NUCLEOTIDE SEQUENCE [LARGE SCALE GENOMIC DNA]</scope>
    <source>
        <strain evidence="2 3">LMG 29686</strain>
    </source>
</reference>
<evidence type="ECO:0000313" key="2">
    <source>
        <dbReference type="EMBL" id="MRX75760.1"/>
    </source>
</evidence>
<name>A0A7K0FX35_9SPHI</name>
<dbReference type="Proteomes" id="UP000487757">
    <property type="component" value="Unassembled WGS sequence"/>
</dbReference>
<dbReference type="InterPro" id="IPR029063">
    <property type="entry name" value="SAM-dependent_MTases_sf"/>
</dbReference>
<dbReference type="OrthoDB" id="9770553at2"/>
<sequence length="219" mass="25371">MTETQITYKKAGNKMCVPIQMKEKESGHEMMLPLNDAAFILVEQLKLADHSFVLELGFKNTSHLKYLLNKGKKISYYGIGSEVQVREAESKLNLKIKEGAAKFLPEEENGNLNFENGFFDCCITVNTIYFWKNPMYYFEQIYRVLRTGGIFTLAFVEKEFGADLPWTQADFNFYDINEVKALFRKSGFINIDPTPLTEQIKGRDDKERTRPFWIVTGLK</sequence>
<dbReference type="SUPFAM" id="SSF53335">
    <property type="entry name" value="S-adenosyl-L-methionine-dependent methyltransferases"/>
    <property type="match status" value="1"/>
</dbReference>
<feature type="domain" description="Methyltransferase type 11" evidence="1">
    <location>
        <begin position="54"/>
        <end position="152"/>
    </location>
</feature>
<dbReference type="EMBL" id="WKKH01000007">
    <property type="protein sequence ID" value="MRX75760.1"/>
    <property type="molecule type" value="Genomic_DNA"/>
</dbReference>
<evidence type="ECO:0000259" key="1">
    <source>
        <dbReference type="Pfam" id="PF08241"/>
    </source>
</evidence>
<dbReference type="GO" id="GO:0032259">
    <property type="term" value="P:methylation"/>
    <property type="evidence" value="ECO:0007669"/>
    <property type="project" value="UniProtKB-KW"/>
</dbReference>
<dbReference type="Pfam" id="PF08241">
    <property type="entry name" value="Methyltransf_11"/>
    <property type="match status" value="1"/>
</dbReference>
<evidence type="ECO:0000313" key="3">
    <source>
        <dbReference type="Proteomes" id="UP000487757"/>
    </source>
</evidence>
<comment type="caution">
    <text evidence="2">The sequence shown here is derived from an EMBL/GenBank/DDBJ whole genome shotgun (WGS) entry which is preliminary data.</text>
</comment>
<keyword evidence="3" id="KW-1185">Reference proteome</keyword>
<dbReference type="GO" id="GO:0008757">
    <property type="term" value="F:S-adenosylmethionine-dependent methyltransferase activity"/>
    <property type="evidence" value="ECO:0007669"/>
    <property type="project" value="InterPro"/>
</dbReference>
<dbReference type="Gene3D" id="3.40.50.150">
    <property type="entry name" value="Vaccinia Virus protein VP39"/>
    <property type="match status" value="1"/>
</dbReference>
<keyword evidence="2" id="KW-0489">Methyltransferase</keyword>
<proteinExistence type="predicted"/>
<protein>
    <submittedName>
        <fullName evidence="2">Methyltransferase domain-containing protein</fullName>
    </submittedName>
</protein>
<dbReference type="InterPro" id="IPR013216">
    <property type="entry name" value="Methyltransf_11"/>
</dbReference>
<keyword evidence="2" id="KW-0808">Transferase</keyword>
<dbReference type="RefSeq" id="WP_154279913.1">
    <property type="nucleotide sequence ID" value="NZ_JBHUJQ010000001.1"/>
</dbReference>
<accession>A0A7K0FX35</accession>
<gene>
    <name evidence="2" type="ORF">GJU39_06630</name>
</gene>
<organism evidence="2 3">
    <name type="scientific">Pedobacter petrophilus</name>
    <dbReference type="NCBI Taxonomy" id="1908241"/>
    <lineage>
        <taxon>Bacteria</taxon>
        <taxon>Pseudomonadati</taxon>
        <taxon>Bacteroidota</taxon>
        <taxon>Sphingobacteriia</taxon>
        <taxon>Sphingobacteriales</taxon>
        <taxon>Sphingobacteriaceae</taxon>
        <taxon>Pedobacter</taxon>
    </lineage>
</organism>
<dbReference type="AlphaFoldDB" id="A0A7K0FX35"/>